<evidence type="ECO:0000256" key="1">
    <source>
        <dbReference type="SAM" id="SignalP"/>
    </source>
</evidence>
<keyword evidence="3" id="KW-1185">Reference proteome</keyword>
<evidence type="ECO:0008006" key="4">
    <source>
        <dbReference type="Google" id="ProtNLM"/>
    </source>
</evidence>
<dbReference type="Proteomes" id="UP000756530">
    <property type="component" value="Unassembled WGS sequence"/>
</dbReference>
<reference evidence="2 3" key="1">
    <citation type="submission" date="2021-05" db="EMBL/GenBank/DDBJ databases">
        <title>Culturable bacteria isolated from Daya Bay.</title>
        <authorList>
            <person name="Zheng W."/>
            <person name="Yu S."/>
            <person name="Huang Y."/>
        </authorList>
    </citation>
    <scope>NUCLEOTIDE SEQUENCE [LARGE SCALE GENOMIC DNA]</scope>
    <source>
        <strain evidence="2 3">DP4N28-5</strain>
    </source>
</reference>
<sequence length="277" mass="30519">MKFERLMTGAAVAVAALCFGAAVAVAADRDQSREFLEVTGFDVAITSMQQGAMNGPSIAGSDPDAFGSEWVRLAEDVFEPDAMIEQTLDMMEAIMPQDLVEHGIEFYDTPLGVRLVEAENAAQTRDDQEQLAEGEMIVTRLAEENPARLEEFQRMNEAIGGAESSVKAIVEIQVRYLMAAMDAGAADIQFSEAELREILEEQVPRLRETVEASSVLSAAAVYKDFSDEEIVAYREALEDPDMQQVYEILNGIQFQVMGDRYETLASRLAELSPQTDI</sequence>
<protein>
    <recommendedName>
        <fullName evidence="4">DUF2059 domain-containing protein</fullName>
    </recommendedName>
</protein>
<comment type="caution">
    <text evidence="2">The sequence shown here is derived from an EMBL/GenBank/DDBJ whole genome shotgun (WGS) entry which is preliminary data.</text>
</comment>
<feature type="signal peptide" evidence="1">
    <location>
        <begin position="1"/>
        <end position="26"/>
    </location>
</feature>
<name>A0ABS6T259_9RHOB</name>
<organism evidence="2 3">
    <name type="scientific">Maritimibacter dapengensis</name>
    <dbReference type="NCBI Taxonomy" id="2836868"/>
    <lineage>
        <taxon>Bacteria</taxon>
        <taxon>Pseudomonadati</taxon>
        <taxon>Pseudomonadota</taxon>
        <taxon>Alphaproteobacteria</taxon>
        <taxon>Rhodobacterales</taxon>
        <taxon>Roseobacteraceae</taxon>
        <taxon>Maritimibacter</taxon>
    </lineage>
</organism>
<feature type="chain" id="PRO_5046347574" description="DUF2059 domain-containing protein" evidence="1">
    <location>
        <begin position="27"/>
        <end position="277"/>
    </location>
</feature>
<evidence type="ECO:0000313" key="2">
    <source>
        <dbReference type="EMBL" id="MBV7379328.1"/>
    </source>
</evidence>
<evidence type="ECO:0000313" key="3">
    <source>
        <dbReference type="Proteomes" id="UP000756530"/>
    </source>
</evidence>
<gene>
    <name evidence="2" type="ORF">KJP28_10345</name>
</gene>
<dbReference type="RefSeq" id="WP_218392467.1">
    <property type="nucleotide sequence ID" value="NZ_JAHUZE010000002.1"/>
</dbReference>
<proteinExistence type="predicted"/>
<dbReference type="EMBL" id="JAHUZE010000002">
    <property type="protein sequence ID" value="MBV7379328.1"/>
    <property type="molecule type" value="Genomic_DNA"/>
</dbReference>
<accession>A0ABS6T259</accession>
<keyword evidence="1" id="KW-0732">Signal</keyword>